<dbReference type="PANTHER" id="PTHR37296">
    <property type="entry name" value="CONSERVED VIRULENCE FACTOR B"/>
    <property type="match status" value="1"/>
</dbReference>
<feature type="domain" description="Conserved virulence factor B first S1" evidence="1">
    <location>
        <begin position="5"/>
        <end position="64"/>
    </location>
</feature>
<accession>K1TX62</accession>
<feature type="non-terminal residue" evidence="2">
    <location>
        <position position="84"/>
    </location>
</feature>
<comment type="caution">
    <text evidence="2">The sequence shown here is derived from an EMBL/GenBank/DDBJ whole genome shotgun (WGS) entry which is preliminary data.</text>
</comment>
<evidence type="ECO:0000259" key="1">
    <source>
        <dbReference type="Pfam" id="PF13509"/>
    </source>
</evidence>
<organism evidence="2">
    <name type="scientific">human gut metagenome</name>
    <dbReference type="NCBI Taxonomy" id="408170"/>
    <lineage>
        <taxon>unclassified sequences</taxon>
        <taxon>metagenomes</taxon>
        <taxon>organismal metagenomes</taxon>
    </lineage>
</organism>
<reference evidence="2" key="1">
    <citation type="journal article" date="2013" name="Environ. Microbiol.">
        <title>Microbiota from the distal guts of lean and obese adolescents exhibit partial functional redundancy besides clear differences in community structure.</title>
        <authorList>
            <person name="Ferrer M."/>
            <person name="Ruiz A."/>
            <person name="Lanza F."/>
            <person name="Haange S.B."/>
            <person name="Oberbach A."/>
            <person name="Till H."/>
            <person name="Bargiela R."/>
            <person name="Campoy C."/>
            <person name="Segura M.T."/>
            <person name="Richter M."/>
            <person name="von Bergen M."/>
            <person name="Seifert J."/>
            <person name="Suarez A."/>
        </authorList>
    </citation>
    <scope>NUCLEOTIDE SEQUENCE</scope>
</reference>
<dbReference type="PANTHER" id="PTHR37296:SF1">
    <property type="entry name" value="CONSERVED VIRULENCE FACTOR B"/>
    <property type="match status" value="1"/>
</dbReference>
<dbReference type="Gene3D" id="2.40.50.140">
    <property type="entry name" value="Nucleic acid-binding proteins"/>
    <property type="match status" value="1"/>
</dbReference>
<dbReference type="AlphaFoldDB" id="K1TX62"/>
<proteinExistence type="predicted"/>
<dbReference type="InterPro" id="IPR039566">
    <property type="entry name" value="CvfB_S1_st"/>
</dbReference>
<dbReference type="EMBL" id="AJWZ01001994">
    <property type="protein sequence ID" value="EKC72184.1"/>
    <property type="molecule type" value="Genomic_DNA"/>
</dbReference>
<dbReference type="InterPro" id="IPR012340">
    <property type="entry name" value="NA-bd_OB-fold"/>
</dbReference>
<dbReference type="Pfam" id="PF13509">
    <property type="entry name" value="S1_2"/>
    <property type="match status" value="1"/>
</dbReference>
<name>K1TX62_9ZZZZ</name>
<evidence type="ECO:0000313" key="2">
    <source>
        <dbReference type="EMBL" id="EKC72184.1"/>
    </source>
</evidence>
<dbReference type="InterPro" id="IPR014464">
    <property type="entry name" value="CvfB_fam"/>
</dbReference>
<sequence>MNVKLGKYNQLEVVKEVDFGVYLDGGDDGEILLPTRYVPEGCKPGDVLNVFLYLDNEERLIATTLQPLVQVDEFACLEVAWVNE</sequence>
<gene>
    <name evidence="2" type="ORF">OBE_03014</name>
</gene>
<protein>
    <recommendedName>
        <fullName evidence="1">Conserved virulence factor B first S1 domain-containing protein</fullName>
    </recommendedName>
</protein>